<name>A0ABS0A7P8_9FLAO</name>
<dbReference type="Proteomes" id="UP001194729">
    <property type="component" value="Unassembled WGS sequence"/>
</dbReference>
<evidence type="ECO:0000313" key="3">
    <source>
        <dbReference type="Proteomes" id="UP001194729"/>
    </source>
</evidence>
<comment type="caution">
    <text evidence="2">The sequence shown here is derived from an EMBL/GenBank/DDBJ whole genome shotgun (WGS) entry which is preliminary data.</text>
</comment>
<keyword evidence="3" id="KW-1185">Reference proteome</keyword>
<gene>
    <name evidence="2" type="ORF">FNJ87_13935</name>
</gene>
<organism evidence="2 3">
    <name type="scientific">Nonlabens mediterrranea</name>
    <dbReference type="NCBI Taxonomy" id="1419947"/>
    <lineage>
        <taxon>Bacteria</taxon>
        <taxon>Pseudomonadati</taxon>
        <taxon>Bacteroidota</taxon>
        <taxon>Flavobacteriia</taxon>
        <taxon>Flavobacteriales</taxon>
        <taxon>Flavobacteriaceae</taxon>
        <taxon>Nonlabens</taxon>
    </lineage>
</organism>
<dbReference type="EMBL" id="JADKYU010000728">
    <property type="protein sequence ID" value="MBF4985381.1"/>
    <property type="molecule type" value="Genomic_DNA"/>
</dbReference>
<evidence type="ECO:0000259" key="1">
    <source>
        <dbReference type="Pfam" id="PF18990"/>
    </source>
</evidence>
<sequence>MIRFNFELKPNQMKYLQYSFIAFFISFLSLAQSYSGKETDNYSGITSLAINPANLADSRFKTDINLFQVSSTTSNDYYAFNFSELFSDASGISFEESGMRFPSQNNNVYQNLDLLGPSFLFNLSDKHSLAISTRVRGFLNLREVNGNLFETLQDGDILNKDFNIDMENLNGTAHAWAEAGLTYGFVITNKNHHFLKAGITAKYLLGAGGFFMNSNSIEGSYDSVAETISANGDLSYASATSTDEDDDFDFGNGSSSIGGDIGIIYEYRPELNKDTKLDSLALRGHNQYRLKIGLSVTDIGNITYNDVSIDTYSVSGTVSASDFDEDFEQGLEDNYTFITTTQDISVQLPTALRYAIDLSVDRNLYLAATGAIGLNQSTDPYSNNQLNYTTIVPRFESRLFTLYTNISFVEYADMTWGAGLRFGPLSFGSGSILSNLITEDSKAADFYIGLKIPFHHRLKSKKEKNKYKQLL</sequence>
<reference evidence="2 3" key="1">
    <citation type="submission" date="2020-11" db="EMBL/GenBank/DDBJ databases">
        <title>P. mediterranea TC4 genome.</title>
        <authorList>
            <person name="Molmeret M."/>
        </authorList>
    </citation>
    <scope>NUCLEOTIDE SEQUENCE [LARGE SCALE GENOMIC DNA]</scope>
    <source>
        <strain evidence="2 3">TC4</strain>
    </source>
</reference>
<protein>
    <recommendedName>
        <fullName evidence="1">DUF5723 domain-containing protein</fullName>
    </recommendedName>
</protein>
<dbReference type="InterPro" id="IPR043781">
    <property type="entry name" value="DUF5723"/>
</dbReference>
<accession>A0ABS0A7P8</accession>
<feature type="domain" description="DUF5723" evidence="1">
    <location>
        <begin position="52"/>
        <end position="425"/>
    </location>
</feature>
<proteinExistence type="predicted"/>
<dbReference type="Pfam" id="PF18990">
    <property type="entry name" value="DUF5723"/>
    <property type="match status" value="1"/>
</dbReference>
<evidence type="ECO:0000313" key="2">
    <source>
        <dbReference type="EMBL" id="MBF4985381.1"/>
    </source>
</evidence>